<proteinExistence type="predicted"/>
<dbReference type="EMBL" id="BGPR01000266">
    <property type="protein sequence ID" value="GBM09225.1"/>
    <property type="molecule type" value="Genomic_DNA"/>
</dbReference>
<keyword evidence="2" id="KW-1185">Reference proteome</keyword>
<evidence type="ECO:0000313" key="2">
    <source>
        <dbReference type="Proteomes" id="UP000499080"/>
    </source>
</evidence>
<dbReference type="Proteomes" id="UP000499080">
    <property type="component" value="Unassembled WGS sequence"/>
</dbReference>
<protein>
    <submittedName>
        <fullName evidence="1">Uncharacterized protein</fullName>
    </submittedName>
</protein>
<sequence>MEGVQCVTPVSAVQTYSCIPSWIDARLCPKGGDLPDKGARFARQGARPAVRGNECNGIGLKLSLDYYLSTTVEYPVQKFSPTWGLGPSFPTLAPPLIPRQNILTANIIGKFGFYPIVTHDWPKNHGLNRLVMESVLSLKFRPMDAKIGTIYHWIWTAGPK</sequence>
<accession>A0A4Y2D108</accession>
<dbReference type="AlphaFoldDB" id="A0A4Y2D108"/>
<gene>
    <name evidence="1" type="ORF">AVEN_226720_1</name>
</gene>
<comment type="caution">
    <text evidence="1">The sequence shown here is derived from an EMBL/GenBank/DDBJ whole genome shotgun (WGS) entry which is preliminary data.</text>
</comment>
<name>A0A4Y2D108_ARAVE</name>
<organism evidence="1 2">
    <name type="scientific">Araneus ventricosus</name>
    <name type="common">Orbweaver spider</name>
    <name type="synonym">Epeira ventricosa</name>
    <dbReference type="NCBI Taxonomy" id="182803"/>
    <lineage>
        <taxon>Eukaryota</taxon>
        <taxon>Metazoa</taxon>
        <taxon>Ecdysozoa</taxon>
        <taxon>Arthropoda</taxon>
        <taxon>Chelicerata</taxon>
        <taxon>Arachnida</taxon>
        <taxon>Araneae</taxon>
        <taxon>Araneomorphae</taxon>
        <taxon>Entelegynae</taxon>
        <taxon>Araneoidea</taxon>
        <taxon>Araneidae</taxon>
        <taxon>Araneus</taxon>
    </lineage>
</organism>
<evidence type="ECO:0000313" key="1">
    <source>
        <dbReference type="EMBL" id="GBM09225.1"/>
    </source>
</evidence>
<reference evidence="1 2" key="1">
    <citation type="journal article" date="2019" name="Sci. Rep.">
        <title>Orb-weaving spider Araneus ventricosus genome elucidates the spidroin gene catalogue.</title>
        <authorList>
            <person name="Kono N."/>
            <person name="Nakamura H."/>
            <person name="Ohtoshi R."/>
            <person name="Moran D.A.P."/>
            <person name="Shinohara A."/>
            <person name="Yoshida Y."/>
            <person name="Fujiwara M."/>
            <person name="Mori M."/>
            <person name="Tomita M."/>
            <person name="Arakawa K."/>
        </authorList>
    </citation>
    <scope>NUCLEOTIDE SEQUENCE [LARGE SCALE GENOMIC DNA]</scope>
</reference>